<dbReference type="RefSeq" id="WP_099362708.1">
    <property type="nucleotide sequence ID" value="NZ_JBHUEK010000004.1"/>
</dbReference>
<dbReference type="Proteomes" id="UP001597227">
    <property type="component" value="Unassembled WGS sequence"/>
</dbReference>
<gene>
    <name evidence="1" type="ORF">ACFSFW_01290</name>
</gene>
<sequence length="63" mass="6862">MNIEKFVLAAIKMDTSKVNVSGGTPVFSCPTKEEMETVAANLEAILDGIAHEISENLYIIVKH</sequence>
<organism evidence="1 2">
    <name type="scientific">Fredinandcohnia salidurans</name>
    <dbReference type="NCBI Taxonomy" id="2595041"/>
    <lineage>
        <taxon>Bacteria</taxon>
        <taxon>Bacillati</taxon>
        <taxon>Bacillota</taxon>
        <taxon>Bacilli</taxon>
        <taxon>Bacillales</taxon>
        <taxon>Bacillaceae</taxon>
        <taxon>Fredinandcohnia</taxon>
    </lineage>
</organism>
<name>A0ABW4MH32_9BACI</name>
<dbReference type="Pfam" id="PF21835">
    <property type="entry name" value="YIEGIA_cap"/>
    <property type="match status" value="1"/>
</dbReference>
<keyword evidence="2" id="KW-1185">Reference proteome</keyword>
<evidence type="ECO:0000313" key="2">
    <source>
        <dbReference type="Proteomes" id="UP001597227"/>
    </source>
</evidence>
<comment type="caution">
    <text evidence="1">The sequence shown here is derived from an EMBL/GenBank/DDBJ whole genome shotgun (WGS) entry which is preliminary data.</text>
</comment>
<proteinExistence type="predicted"/>
<dbReference type="InterPro" id="IPR054055">
    <property type="entry name" value="YpzH"/>
</dbReference>
<accession>A0ABW4MH32</accession>
<evidence type="ECO:0000313" key="1">
    <source>
        <dbReference type="EMBL" id="MFD1777314.1"/>
    </source>
</evidence>
<dbReference type="EMBL" id="JBHUEK010000004">
    <property type="protein sequence ID" value="MFD1777314.1"/>
    <property type="molecule type" value="Genomic_DNA"/>
</dbReference>
<reference evidence="2" key="1">
    <citation type="journal article" date="2019" name="Int. J. Syst. Evol. Microbiol.">
        <title>The Global Catalogue of Microorganisms (GCM) 10K type strain sequencing project: providing services to taxonomists for standard genome sequencing and annotation.</title>
        <authorList>
            <consortium name="The Broad Institute Genomics Platform"/>
            <consortium name="The Broad Institute Genome Sequencing Center for Infectious Disease"/>
            <person name="Wu L."/>
            <person name="Ma J."/>
        </authorList>
    </citation>
    <scope>NUCLEOTIDE SEQUENCE [LARGE SCALE GENOMIC DNA]</scope>
    <source>
        <strain evidence="2">CCUG 15531</strain>
    </source>
</reference>
<protein>
    <submittedName>
        <fullName evidence="1">Uncharacterized protein</fullName>
    </submittedName>
</protein>